<dbReference type="InterPro" id="IPR028087">
    <property type="entry name" value="Tad_N"/>
</dbReference>
<feature type="domain" description="Putative Flp pilus-assembly TadG-like N-terminal" evidence="3">
    <location>
        <begin position="12"/>
        <end position="58"/>
    </location>
</feature>
<keyword evidence="2" id="KW-1133">Transmembrane helix</keyword>
<keyword evidence="2" id="KW-0472">Membrane</keyword>
<name>A0ABW7P5W5_9ACTN</name>
<gene>
    <name evidence="4" type="ORF">WDV06_01255</name>
</gene>
<proteinExistence type="predicted"/>
<comment type="caution">
    <text evidence="4">The sequence shown here is derived from an EMBL/GenBank/DDBJ whole genome shotgun (WGS) entry which is preliminary data.</text>
</comment>
<protein>
    <submittedName>
        <fullName evidence="4">Pilus assembly protein TadG-related protein</fullName>
    </submittedName>
</protein>
<sequence>MTARVLSSPDRGQAFPLYVVMVAGLLFAALALFVIGQAAVTRSDAQGAADAAALAAGREARDRVLFGLDLTVLKPEDWSKIVDADYLKSKGACTQADVFAARNGAKARCEASPPKFTVTVESDRTVGDSVIPGTGSMHGTATATAVVESKCRLDGVADPGPTPTAPAGGSTPEPTPTASAAPTVTFTCDKGDPIKLDPMKPGSLRELGRKLFSVRLVN</sequence>
<evidence type="ECO:0000256" key="1">
    <source>
        <dbReference type="SAM" id="MobiDB-lite"/>
    </source>
</evidence>
<evidence type="ECO:0000259" key="3">
    <source>
        <dbReference type="Pfam" id="PF13400"/>
    </source>
</evidence>
<feature type="region of interest" description="Disordered" evidence="1">
    <location>
        <begin position="155"/>
        <end position="182"/>
    </location>
</feature>
<dbReference type="RefSeq" id="WP_395507682.1">
    <property type="nucleotide sequence ID" value="NZ_JBBDHD010000002.1"/>
</dbReference>
<dbReference type="Pfam" id="PF13400">
    <property type="entry name" value="Tad"/>
    <property type="match status" value="1"/>
</dbReference>
<feature type="transmembrane region" description="Helical" evidence="2">
    <location>
        <begin position="15"/>
        <end position="35"/>
    </location>
</feature>
<organism evidence="4 5">
    <name type="scientific">Streptomyces racemochromogenes</name>
    <dbReference type="NCBI Taxonomy" id="67353"/>
    <lineage>
        <taxon>Bacteria</taxon>
        <taxon>Bacillati</taxon>
        <taxon>Actinomycetota</taxon>
        <taxon>Actinomycetes</taxon>
        <taxon>Kitasatosporales</taxon>
        <taxon>Streptomycetaceae</taxon>
        <taxon>Streptomyces</taxon>
    </lineage>
</organism>
<dbReference type="Proteomes" id="UP001610631">
    <property type="component" value="Unassembled WGS sequence"/>
</dbReference>
<evidence type="ECO:0000313" key="5">
    <source>
        <dbReference type="Proteomes" id="UP001610631"/>
    </source>
</evidence>
<feature type="compositionally biased region" description="Low complexity" evidence="1">
    <location>
        <begin position="165"/>
        <end position="182"/>
    </location>
</feature>
<keyword evidence="2" id="KW-0812">Transmembrane</keyword>
<keyword evidence="5" id="KW-1185">Reference proteome</keyword>
<evidence type="ECO:0000313" key="4">
    <source>
        <dbReference type="EMBL" id="MFH7593718.1"/>
    </source>
</evidence>
<reference evidence="4 5" key="1">
    <citation type="submission" date="2024-03" db="EMBL/GenBank/DDBJ databases">
        <title>Whole genome sequencing of Streptomyces racemochromogenes, to identify antimicrobial biosynthetic gene clusters.</title>
        <authorList>
            <person name="Suryawanshi P."/>
            <person name="Krishnaraj P.U."/>
            <person name="Arun Y.P."/>
            <person name="Suryawanshi M.P."/>
            <person name="Rakshit O."/>
        </authorList>
    </citation>
    <scope>NUCLEOTIDE SEQUENCE [LARGE SCALE GENOMIC DNA]</scope>
    <source>
        <strain evidence="4 5">AUDT626</strain>
    </source>
</reference>
<evidence type="ECO:0000256" key="2">
    <source>
        <dbReference type="SAM" id="Phobius"/>
    </source>
</evidence>
<dbReference type="EMBL" id="JBBDHD010000002">
    <property type="protein sequence ID" value="MFH7593718.1"/>
    <property type="molecule type" value="Genomic_DNA"/>
</dbReference>
<accession>A0ABW7P5W5</accession>